<feature type="domain" description="Ig-like" evidence="1">
    <location>
        <begin position="197"/>
        <end position="288"/>
    </location>
</feature>
<dbReference type="InterPro" id="IPR013783">
    <property type="entry name" value="Ig-like_fold"/>
</dbReference>
<dbReference type="EMBL" id="FNFK01000001">
    <property type="protein sequence ID" value="SDJ62750.1"/>
    <property type="molecule type" value="Genomic_DNA"/>
</dbReference>
<dbReference type="Proteomes" id="UP000199433">
    <property type="component" value="Unassembled WGS sequence"/>
</dbReference>
<reference evidence="3" key="1">
    <citation type="submission" date="2016-10" db="EMBL/GenBank/DDBJ databases">
        <authorList>
            <person name="Varghese N."/>
            <person name="Submissions S."/>
        </authorList>
    </citation>
    <scope>NUCLEOTIDE SEQUENCE [LARGE SCALE GENOMIC DNA]</scope>
    <source>
        <strain evidence="3">DSM 19181</strain>
    </source>
</reference>
<accession>A0A1G8VC80</accession>
<gene>
    <name evidence="2" type="ORF">SAMN04488098_100196</name>
</gene>
<dbReference type="STRING" id="426701.SAMN04488098_100196"/>
<protein>
    <submittedName>
        <fullName evidence="2">Phage major tail protein, phi13 family</fullName>
    </submittedName>
</protein>
<proteinExistence type="predicted"/>
<evidence type="ECO:0000313" key="3">
    <source>
        <dbReference type="Proteomes" id="UP000199433"/>
    </source>
</evidence>
<dbReference type="InterPro" id="IPR007110">
    <property type="entry name" value="Ig-like_dom"/>
</dbReference>
<dbReference type="Gene3D" id="2.60.40.10">
    <property type="entry name" value="Immunoglobulins"/>
    <property type="match status" value="1"/>
</dbReference>
<evidence type="ECO:0000259" key="1">
    <source>
        <dbReference type="PROSITE" id="PS50835"/>
    </source>
</evidence>
<name>A0A1G8VC80_9LACT</name>
<dbReference type="AlphaFoldDB" id="A0A1G8VC80"/>
<organism evidence="2 3">
    <name type="scientific">Alkalibacterium thalassium</name>
    <dbReference type="NCBI Taxonomy" id="426701"/>
    <lineage>
        <taxon>Bacteria</taxon>
        <taxon>Bacillati</taxon>
        <taxon>Bacillota</taxon>
        <taxon>Bacilli</taxon>
        <taxon>Lactobacillales</taxon>
        <taxon>Carnobacteriaceae</taxon>
        <taxon>Alkalibacterium</taxon>
    </lineage>
</organism>
<dbReference type="InterPro" id="IPR006490">
    <property type="entry name" value="Maj_tail_phi13"/>
</dbReference>
<evidence type="ECO:0000313" key="2">
    <source>
        <dbReference type="EMBL" id="SDJ62750.1"/>
    </source>
</evidence>
<dbReference type="PROSITE" id="PS50835">
    <property type="entry name" value="IG_LIKE"/>
    <property type="match status" value="1"/>
</dbReference>
<dbReference type="OrthoDB" id="3078218at2"/>
<sequence length="293" mass="31092">MATIGLDSLFYAKITEDQNGIETYGTPKVLAKAMTAELSIELIEAILYADDGASEVVKEFKSGALTLGIDDIGSLVAQDLTGCKIDSNNVVVSRSEDGGSPVAVGFRAKKANGKYRYFWLYRVIFSVPATSLATKGDSITFSSPTIEGTVFRRNKLDGESKHPWKAEVTEGDNGVAASTITSWFTSVYEPDFTAVTPTITITTQPASLTEVTAGSISGSLSVVANSNTSNPVTYQWYENTIDSTTGGTAINGETSASFDIPTDLLADTYYYYCVLSSSGAQNVTTTVATVVVS</sequence>
<dbReference type="RefSeq" id="WP_091264144.1">
    <property type="nucleotide sequence ID" value="NZ_FNFK01000001.1"/>
</dbReference>
<keyword evidence="3" id="KW-1185">Reference proteome</keyword>
<dbReference type="NCBIfam" id="TIGR01603">
    <property type="entry name" value="maj_tail_phi13"/>
    <property type="match status" value="1"/>
</dbReference>